<accession>A0A8S1YPM7</accession>
<evidence type="ECO:0000313" key="2">
    <source>
        <dbReference type="EMBL" id="CAD8214779.1"/>
    </source>
</evidence>
<sequence length="135" mass="15940">MVLNSNSQQQQLKCSQTQISNATYSEPERDKIQQVTQNLPFYIANTSGIWRLISKNKTMKRGVFEQLRKDQEQQAGAQPIVEERIVSDQESARSHHQFCKLEMNQQNDIVIKKWWKLSQRILRELILKDKQEILI</sequence>
<organism evidence="1 3">
    <name type="scientific">Paramecium octaurelia</name>
    <dbReference type="NCBI Taxonomy" id="43137"/>
    <lineage>
        <taxon>Eukaryota</taxon>
        <taxon>Sar</taxon>
        <taxon>Alveolata</taxon>
        <taxon>Ciliophora</taxon>
        <taxon>Intramacronucleata</taxon>
        <taxon>Oligohymenophorea</taxon>
        <taxon>Peniculida</taxon>
        <taxon>Parameciidae</taxon>
        <taxon>Paramecium</taxon>
    </lineage>
</organism>
<gene>
    <name evidence="1" type="ORF">POCTA_138.1.T1880043</name>
    <name evidence="2" type="ORF">POCTA_138.1.T1880045</name>
</gene>
<proteinExistence type="predicted"/>
<evidence type="ECO:0000313" key="3">
    <source>
        <dbReference type="Proteomes" id="UP000683925"/>
    </source>
</evidence>
<name>A0A8S1YPM7_PAROT</name>
<dbReference type="Proteomes" id="UP000683925">
    <property type="component" value="Unassembled WGS sequence"/>
</dbReference>
<comment type="caution">
    <text evidence="1">The sequence shown here is derived from an EMBL/GenBank/DDBJ whole genome shotgun (WGS) entry which is preliminary data.</text>
</comment>
<dbReference type="EMBL" id="CAJJDP010000192">
    <property type="protein sequence ID" value="CAD8214777.1"/>
    <property type="molecule type" value="Genomic_DNA"/>
</dbReference>
<reference evidence="1" key="1">
    <citation type="submission" date="2021-01" db="EMBL/GenBank/DDBJ databases">
        <authorList>
            <consortium name="Genoscope - CEA"/>
            <person name="William W."/>
        </authorList>
    </citation>
    <scope>NUCLEOTIDE SEQUENCE</scope>
</reference>
<dbReference type="AlphaFoldDB" id="A0A8S1YPM7"/>
<dbReference type="EMBL" id="CAJJDP010000192">
    <property type="protein sequence ID" value="CAD8214779.1"/>
    <property type="molecule type" value="Genomic_DNA"/>
</dbReference>
<protein>
    <submittedName>
        <fullName evidence="1">Uncharacterized protein</fullName>
    </submittedName>
</protein>
<keyword evidence="3" id="KW-1185">Reference proteome</keyword>
<evidence type="ECO:0000313" key="1">
    <source>
        <dbReference type="EMBL" id="CAD8214777.1"/>
    </source>
</evidence>